<keyword evidence="4" id="KW-1185">Reference proteome</keyword>
<dbReference type="PANTHER" id="PTHR33969:SF2">
    <property type="entry name" value="SEGREGATION AND CONDENSATION PROTEIN A"/>
    <property type="match status" value="1"/>
</dbReference>
<evidence type="ECO:0000313" key="3">
    <source>
        <dbReference type="EMBL" id="QEN03214.1"/>
    </source>
</evidence>
<comment type="subunit">
    <text evidence="2">Component of a cohesin-like complex composed of ScpA, ScpB and the Smc homodimer, in which ScpA and ScpB bind to the head domain of Smc. The presence of the three proteins is required for the association of the complex with DNA.</text>
</comment>
<dbReference type="OrthoDB" id="9811016at2"/>
<comment type="similarity">
    <text evidence="2">Belongs to the ScpA family.</text>
</comment>
<dbReference type="GO" id="GO:0007059">
    <property type="term" value="P:chromosome segregation"/>
    <property type="evidence" value="ECO:0007669"/>
    <property type="project" value="UniProtKB-UniRule"/>
</dbReference>
<keyword evidence="2" id="KW-0963">Cytoplasm</keyword>
<dbReference type="Proteomes" id="UP000323824">
    <property type="component" value="Chromosome"/>
</dbReference>
<proteinExistence type="inferred from homology"/>
<keyword evidence="2" id="KW-0132">Cell division</keyword>
<dbReference type="RefSeq" id="WP_149566474.1">
    <property type="nucleotide sequence ID" value="NZ_CP035807.1"/>
</dbReference>
<comment type="function">
    <text evidence="2">Participates in chromosomal partition during cell division. May act via the formation of a condensin-like complex containing Smc and ScpB that pull DNA away from mid-cell into both cell halves.</text>
</comment>
<dbReference type="GO" id="GO:0051301">
    <property type="term" value="P:cell division"/>
    <property type="evidence" value="ECO:0007669"/>
    <property type="project" value="UniProtKB-KW"/>
</dbReference>
<dbReference type="Pfam" id="PF02616">
    <property type="entry name" value="SMC_ScpA"/>
    <property type="match status" value="1"/>
</dbReference>
<sequence length="236" mass="27878">MSQKEIFNLDQFQGPLDLLLFLIRKSEINIYDIPITEITIQYLEILESNKTTSLENLSEFYLLATTLLFIKSRMLLPVEVDVEEEAEDPRTDLVAKLIDYQKFKKISELMKGRFEERVITEDLIRPKRQIMYNDDVFEEIEISDLITTYKSIKKVNEREKIVNLDEEVTINEKLTLIDELLSKQDEFYFTDLIINEHSLLEFVCAFLAILDSVKYRVLLVFQNKQYGTILLKRGED</sequence>
<protein>
    <recommendedName>
        <fullName evidence="1 2">Segregation and condensation protein A</fullName>
    </recommendedName>
</protein>
<dbReference type="Gene3D" id="6.10.250.2410">
    <property type="match status" value="1"/>
</dbReference>
<reference evidence="3 4" key="2">
    <citation type="submission" date="2019-09" db="EMBL/GenBank/DDBJ databases">
        <title>Complete Genome Sequence and Methylome Analysis of free living Spirochaetas.</title>
        <authorList>
            <person name="Leshcheva N."/>
            <person name="Mikheeva N."/>
        </authorList>
    </citation>
    <scope>NUCLEOTIDE SEQUENCE [LARGE SCALE GENOMIC DNA]</scope>
    <source>
        <strain evidence="3 4">P</strain>
    </source>
</reference>
<name>A0A5C1Q978_9SPIO</name>
<keyword evidence="2" id="KW-0131">Cell cycle</keyword>
<dbReference type="InterPro" id="IPR003768">
    <property type="entry name" value="ScpA"/>
</dbReference>
<dbReference type="AlphaFoldDB" id="A0A5C1Q978"/>
<organism evidence="3 4">
    <name type="scientific">Thiospirochaeta perfilievii</name>
    <dbReference type="NCBI Taxonomy" id="252967"/>
    <lineage>
        <taxon>Bacteria</taxon>
        <taxon>Pseudomonadati</taxon>
        <taxon>Spirochaetota</taxon>
        <taxon>Spirochaetia</taxon>
        <taxon>Spirochaetales</taxon>
        <taxon>Spirochaetaceae</taxon>
        <taxon>Thiospirochaeta</taxon>
    </lineage>
</organism>
<dbReference type="EMBL" id="CP035807">
    <property type="protein sequence ID" value="QEN03214.1"/>
    <property type="molecule type" value="Genomic_DNA"/>
</dbReference>
<dbReference type="PANTHER" id="PTHR33969">
    <property type="entry name" value="SEGREGATION AND CONDENSATION PROTEIN A"/>
    <property type="match status" value="1"/>
</dbReference>
<dbReference type="GO" id="GO:0006260">
    <property type="term" value="P:DNA replication"/>
    <property type="evidence" value="ECO:0007669"/>
    <property type="project" value="UniProtKB-UniRule"/>
</dbReference>
<evidence type="ECO:0000256" key="1">
    <source>
        <dbReference type="ARBA" id="ARBA00044777"/>
    </source>
</evidence>
<gene>
    <name evidence="2" type="primary">scpA</name>
    <name evidence="3" type="ORF">EW093_00345</name>
</gene>
<evidence type="ECO:0000313" key="4">
    <source>
        <dbReference type="Proteomes" id="UP000323824"/>
    </source>
</evidence>
<dbReference type="HAMAP" id="MF_01805">
    <property type="entry name" value="ScpA"/>
    <property type="match status" value="1"/>
</dbReference>
<dbReference type="KEGG" id="sper:EW093_00345"/>
<keyword evidence="2" id="KW-0159">Chromosome partition</keyword>
<reference evidence="3 4" key="1">
    <citation type="submission" date="2019-02" db="EMBL/GenBank/DDBJ databases">
        <authorList>
            <person name="Fomenkov A."/>
            <person name="Dubinina G."/>
            <person name="Grabovich M."/>
            <person name="Vincze T."/>
            <person name="Roberts R.J."/>
        </authorList>
    </citation>
    <scope>NUCLEOTIDE SEQUENCE [LARGE SCALE GENOMIC DNA]</scope>
    <source>
        <strain evidence="3 4">P</strain>
    </source>
</reference>
<comment type="subcellular location">
    <subcellularLocation>
        <location evidence="2">Cytoplasm</location>
    </subcellularLocation>
    <text evidence="2">Associated with two foci at the outer edges of the nucleoid region in young cells, and at four foci within both cell halves in older cells.</text>
</comment>
<evidence type="ECO:0000256" key="2">
    <source>
        <dbReference type="HAMAP-Rule" id="MF_01805"/>
    </source>
</evidence>
<accession>A0A5C1Q978</accession>
<dbReference type="GO" id="GO:0005737">
    <property type="term" value="C:cytoplasm"/>
    <property type="evidence" value="ECO:0007669"/>
    <property type="project" value="UniProtKB-SubCell"/>
</dbReference>